<organism evidence="1 2">
    <name type="scientific">Brachionus calyciflorus</name>
    <dbReference type="NCBI Taxonomy" id="104777"/>
    <lineage>
        <taxon>Eukaryota</taxon>
        <taxon>Metazoa</taxon>
        <taxon>Spiralia</taxon>
        <taxon>Gnathifera</taxon>
        <taxon>Rotifera</taxon>
        <taxon>Eurotatoria</taxon>
        <taxon>Monogononta</taxon>
        <taxon>Pseudotrocha</taxon>
        <taxon>Ploima</taxon>
        <taxon>Brachionidae</taxon>
        <taxon>Brachionus</taxon>
    </lineage>
</organism>
<keyword evidence="2" id="KW-1185">Reference proteome</keyword>
<reference evidence="1" key="1">
    <citation type="submission" date="2021-02" db="EMBL/GenBank/DDBJ databases">
        <authorList>
            <person name="Nowell W R."/>
        </authorList>
    </citation>
    <scope>NUCLEOTIDE SEQUENCE</scope>
    <source>
        <strain evidence="1">Ploen Becks lab</strain>
    </source>
</reference>
<feature type="non-terminal residue" evidence="1">
    <location>
        <position position="1"/>
    </location>
</feature>
<dbReference type="AlphaFoldDB" id="A0A814JUY5"/>
<proteinExistence type="predicted"/>
<name>A0A814JUY5_9BILA</name>
<protein>
    <submittedName>
        <fullName evidence="1">Uncharacterized protein</fullName>
    </submittedName>
</protein>
<sequence length="70" mass="7811">IHIARIEKDKSDDELTDKTESLTIQEKNLVSNISIETTSDLELDDEALSGGMSQVKISNVKLKSIQNKDH</sequence>
<comment type="caution">
    <text evidence="1">The sequence shown here is derived from an EMBL/GenBank/DDBJ whole genome shotgun (WGS) entry which is preliminary data.</text>
</comment>
<accession>A0A814JUY5</accession>
<gene>
    <name evidence="1" type="ORF">OXX778_LOCUS18328</name>
</gene>
<evidence type="ECO:0000313" key="2">
    <source>
        <dbReference type="Proteomes" id="UP000663879"/>
    </source>
</evidence>
<evidence type="ECO:0000313" key="1">
    <source>
        <dbReference type="EMBL" id="CAF1040563.1"/>
    </source>
</evidence>
<dbReference type="EMBL" id="CAJNOC010005030">
    <property type="protein sequence ID" value="CAF1040563.1"/>
    <property type="molecule type" value="Genomic_DNA"/>
</dbReference>
<dbReference type="Proteomes" id="UP000663879">
    <property type="component" value="Unassembled WGS sequence"/>
</dbReference>